<evidence type="ECO:0000256" key="4">
    <source>
        <dbReference type="ARBA" id="ARBA00022989"/>
    </source>
</evidence>
<evidence type="ECO:0000256" key="6">
    <source>
        <dbReference type="SAM" id="Phobius"/>
    </source>
</evidence>
<dbReference type="GO" id="GO:0005886">
    <property type="term" value="C:plasma membrane"/>
    <property type="evidence" value="ECO:0007669"/>
    <property type="project" value="UniProtKB-SubCell"/>
</dbReference>
<dbReference type="Proteomes" id="UP000490800">
    <property type="component" value="Unassembled WGS sequence"/>
</dbReference>
<keyword evidence="3 6" id="KW-0812">Transmembrane</keyword>
<evidence type="ECO:0000256" key="3">
    <source>
        <dbReference type="ARBA" id="ARBA00022692"/>
    </source>
</evidence>
<dbReference type="Pfam" id="PF03170">
    <property type="entry name" value="BcsB"/>
    <property type="match status" value="1"/>
</dbReference>
<comment type="subcellular location">
    <subcellularLocation>
        <location evidence="1">Cell membrane</location>
        <topology evidence="1">Single-pass membrane protein</topology>
    </subcellularLocation>
</comment>
<keyword evidence="4 6" id="KW-1133">Transmembrane helix</keyword>
<gene>
    <name evidence="8" type="ORF">EDM21_13940</name>
</gene>
<evidence type="ECO:0000313" key="9">
    <source>
        <dbReference type="Proteomes" id="UP000490800"/>
    </source>
</evidence>
<dbReference type="InterPro" id="IPR018513">
    <property type="entry name" value="Cell_synthase_bac"/>
</dbReference>
<dbReference type="GO" id="GO:0006011">
    <property type="term" value="P:UDP-alpha-D-glucose metabolic process"/>
    <property type="evidence" value="ECO:0007669"/>
    <property type="project" value="InterPro"/>
</dbReference>
<dbReference type="PANTHER" id="PTHR39083:SF1">
    <property type="entry name" value="CYCLIC DI-GMP-BINDING PROTEIN"/>
    <property type="match status" value="1"/>
</dbReference>
<dbReference type="EMBL" id="RHLK01000007">
    <property type="protein sequence ID" value="MVP00609.1"/>
    <property type="molecule type" value="Genomic_DNA"/>
</dbReference>
<evidence type="ECO:0000256" key="7">
    <source>
        <dbReference type="SAM" id="SignalP"/>
    </source>
</evidence>
<keyword evidence="5 6" id="KW-0472">Membrane</keyword>
<organism evidence="8 9">
    <name type="scientific">Paenibacillus lutrae</name>
    <dbReference type="NCBI Taxonomy" id="2078573"/>
    <lineage>
        <taxon>Bacteria</taxon>
        <taxon>Bacillati</taxon>
        <taxon>Bacillota</taxon>
        <taxon>Bacilli</taxon>
        <taxon>Bacillales</taxon>
        <taxon>Paenibacillaceae</taxon>
        <taxon>Paenibacillus</taxon>
    </lineage>
</organism>
<dbReference type="AlphaFoldDB" id="A0A7X3JZW6"/>
<name>A0A7X3JZW6_9BACL</name>
<evidence type="ECO:0000256" key="1">
    <source>
        <dbReference type="ARBA" id="ARBA00004162"/>
    </source>
</evidence>
<keyword evidence="2" id="KW-1003">Cell membrane</keyword>
<reference evidence="8 9" key="1">
    <citation type="journal article" date="2019" name="Microorganisms">
        <title>Paenibacillus lutrae sp. nov., A Chitinolytic Species Isolated from A River Otter in Castril Natural Park, Granada, Spain.</title>
        <authorList>
            <person name="Rodriguez M."/>
            <person name="Reina J.C."/>
            <person name="Bejar V."/>
            <person name="Llamas I."/>
        </authorList>
    </citation>
    <scope>NUCLEOTIDE SEQUENCE [LARGE SCALE GENOMIC DNA]</scope>
    <source>
        <strain evidence="8 9">N10</strain>
    </source>
</reference>
<sequence>MTTVRKGTLFLLLFLCIMSSGQGAAAAPADEARLYQTPFAQNGTALSGVMGSKQMYFQILDYWDLTEVKLSLDYQMSPLAKDLNSSITLSVNGSPFHSFRPAAANAQKQNLAVTVPKELLTQGLNTLKVEGYIRTEDNLVCPSDQTPDQWLQLYKTSGIDVRYTQKAMQAAIQDFNQRFTGLDTVSAGRSLIAVPDKSEPAELEAAVYALSGFAKSNSVNDKDIPILPYRADNLKDREAVVLIALHDRLPAEVKGLLSKQDFNTKALIQLVNKETQPTLVITSQNPELLAKAGRLVANQPLMGQLSSDIKVVDDSTDVTTPVVPVSTRINFTEKGDELKGPGHQEQTYFVTLPANRSIADAGQISLDFRYAQNLDFNRSLVTVSINNTPIGSKKLTKELANGDTAHFAIPADLAVNGNFSVTVGFDLELEDAACTRNGDEMPWAFITKDTLIDFKTKDRNDLLFNNYPHPFLRDGVFNQVAVVIPQERDNYTYRTVSNLFNLLGKYTSGNTGDVKFYKESAGADELKERNIIAVGTYLDNKLIRDNNKNLYFKYDSAGSTFLSNEKMSIDSEYGKWIGTLQLLPSPFQSGNGFLAVTGTQAENYYLVSKLIATENSIWKVYGDGVVTDKDGNVNAHRFKKEAAAEESSLLEDIVKRGDVVGFLTALVLVAGLALVSLVLLVRKHRKKRGGEGEA</sequence>
<dbReference type="Gene3D" id="2.60.120.260">
    <property type="entry name" value="Galactose-binding domain-like"/>
    <property type="match status" value="2"/>
</dbReference>
<evidence type="ECO:0000313" key="8">
    <source>
        <dbReference type="EMBL" id="MVP00609.1"/>
    </source>
</evidence>
<comment type="caution">
    <text evidence="8">The sequence shown here is derived from an EMBL/GenBank/DDBJ whole genome shotgun (WGS) entry which is preliminary data.</text>
</comment>
<keyword evidence="9" id="KW-1185">Reference proteome</keyword>
<feature type="chain" id="PRO_5031280155" evidence="7">
    <location>
        <begin position="27"/>
        <end position="694"/>
    </location>
</feature>
<accession>A0A7X3JZW6</accession>
<protein>
    <submittedName>
        <fullName evidence="8">Cellulose synthase</fullName>
    </submittedName>
</protein>
<feature type="signal peptide" evidence="7">
    <location>
        <begin position="1"/>
        <end position="26"/>
    </location>
</feature>
<feature type="transmembrane region" description="Helical" evidence="6">
    <location>
        <begin position="659"/>
        <end position="681"/>
    </location>
</feature>
<dbReference type="PANTHER" id="PTHR39083">
    <property type="entry name" value="CYCLIC DI-GMP-BINDING PROTEIN"/>
    <property type="match status" value="1"/>
</dbReference>
<keyword evidence="7" id="KW-0732">Signal</keyword>
<proteinExistence type="predicted"/>
<evidence type="ECO:0000256" key="2">
    <source>
        <dbReference type="ARBA" id="ARBA00022475"/>
    </source>
</evidence>
<evidence type="ECO:0000256" key="5">
    <source>
        <dbReference type="ARBA" id="ARBA00023136"/>
    </source>
</evidence>